<dbReference type="InterPro" id="IPR018052">
    <property type="entry name" value="Ald1_epimerase_CS"/>
</dbReference>
<dbReference type="InterPro" id="IPR047215">
    <property type="entry name" value="Galactose_mutarotase-like"/>
</dbReference>
<reference evidence="12 13" key="1">
    <citation type="submission" date="2015-08" db="EMBL/GenBank/DDBJ databases">
        <title>Antibacterial properties of a collection of Vibrionaceae strains.</title>
        <authorList>
            <person name="Giubergia S."/>
        </authorList>
    </citation>
    <scope>NUCLEOTIDE SEQUENCE [LARGE SCALE GENOMIC DNA]</scope>
    <source>
        <strain evidence="12 13">S0821</strain>
    </source>
</reference>
<evidence type="ECO:0000256" key="4">
    <source>
        <dbReference type="ARBA" id="ARBA00013185"/>
    </source>
</evidence>
<dbReference type="CDD" id="cd09019">
    <property type="entry name" value="galactose_mutarotase_like"/>
    <property type="match status" value="1"/>
</dbReference>
<protein>
    <recommendedName>
        <fullName evidence="5 8">Aldose 1-epimerase</fullName>
        <ecNumber evidence="4 8">5.1.3.3</ecNumber>
    </recommendedName>
</protein>
<evidence type="ECO:0000313" key="13">
    <source>
        <dbReference type="Proteomes" id="UP000051221"/>
    </source>
</evidence>
<dbReference type="NCBIfam" id="NF008277">
    <property type="entry name" value="PRK11055.1"/>
    <property type="match status" value="1"/>
</dbReference>
<dbReference type="AlphaFoldDB" id="A0A0Q2R224"/>
<evidence type="ECO:0000256" key="2">
    <source>
        <dbReference type="ARBA" id="ARBA00005028"/>
    </source>
</evidence>
<comment type="similarity">
    <text evidence="3 8">Belongs to the aldose epimerase family.</text>
</comment>
<sequence>MARQRRCWVVNPLFESMTREPFQDGNVATLVELTNRHGMRIVLMDIGATWLSCQLPLENEVREVLLGVDTMAAFEAQGCFFGATVGRYANRIAKAQYQYQGQTVHVTASQGENCLHGGQPGWSHRRWTLTRHSENQAVFSIASADGEQGFPGHVEASVTYELTDNNEVRISYHAVTDKATPVNLTNHGYFNLMGADSGASVLHHKLQINADDYLPTDETAIPLGELHSVTDTGFDFRRIKPVCQDLMLDEQQVPANGYDHSYWLNDACRHGACAATLISDDESVTLHVYTDKPALQLYSGNWLQGNPGRHGSVYQNYQGLALETQFLPDSPNHPEWQQESCMLLPEQEYAYSTVYQFQLMGEKL</sequence>
<dbReference type="RefSeq" id="WP_055465938.1">
    <property type="nucleotide sequence ID" value="NZ_LKHS01000007.1"/>
</dbReference>
<dbReference type="InterPro" id="IPR011013">
    <property type="entry name" value="Gal_mutarotase_sf_dom"/>
</dbReference>
<dbReference type="GO" id="GO:0004034">
    <property type="term" value="F:aldose 1-epimerase activity"/>
    <property type="evidence" value="ECO:0007669"/>
    <property type="project" value="UniProtKB-EC"/>
</dbReference>
<dbReference type="GO" id="GO:0006006">
    <property type="term" value="P:glucose metabolic process"/>
    <property type="evidence" value="ECO:0007669"/>
    <property type="project" value="TreeGrafter"/>
</dbReference>
<evidence type="ECO:0000256" key="3">
    <source>
        <dbReference type="ARBA" id="ARBA00006206"/>
    </source>
</evidence>
<evidence type="ECO:0000256" key="7">
    <source>
        <dbReference type="ARBA" id="ARBA00023277"/>
    </source>
</evidence>
<evidence type="ECO:0000256" key="11">
    <source>
        <dbReference type="PIRSR" id="PIRSR005096-3"/>
    </source>
</evidence>
<feature type="binding site" evidence="10">
    <location>
        <position position="259"/>
    </location>
    <ligand>
        <name>beta-D-galactose</name>
        <dbReference type="ChEBI" id="CHEBI:27667"/>
    </ligand>
</feature>
<dbReference type="GO" id="GO:0005737">
    <property type="term" value="C:cytoplasm"/>
    <property type="evidence" value="ECO:0007669"/>
    <property type="project" value="TreeGrafter"/>
</dbReference>
<comment type="catalytic activity">
    <reaction evidence="1 8">
        <text>alpha-D-glucose = beta-D-glucose</text>
        <dbReference type="Rhea" id="RHEA:10264"/>
        <dbReference type="ChEBI" id="CHEBI:15903"/>
        <dbReference type="ChEBI" id="CHEBI:17925"/>
        <dbReference type="EC" id="5.1.3.3"/>
    </reaction>
</comment>
<dbReference type="EMBL" id="LKHS01000007">
    <property type="protein sequence ID" value="KQH86277.1"/>
    <property type="molecule type" value="Genomic_DNA"/>
</dbReference>
<evidence type="ECO:0000256" key="6">
    <source>
        <dbReference type="ARBA" id="ARBA00023235"/>
    </source>
</evidence>
<evidence type="ECO:0000313" key="12">
    <source>
        <dbReference type="EMBL" id="KQH86277.1"/>
    </source>
</evidence>
<dbReference type="Gene3D" id="2.70.98.10">
    <property type="match status" value="1"/>
</dbReference>
<dbReference type="Proteomes" id="UP000051221">
    <property type="component" value="Unassembled WGS sequence"/>
</dbReference>
<dbReference type="InterPro" id="IPR013458">
    <property type="entry name" value="Ald_epimerase_bac"/>
</dbReference>
<feature type="active site" description="Proton donor" evidence="9">
    <location>
        <position position="187"/>
    </location>
</feature>
<dbReference type="PANTHER" id="PTHR10091">
    <property type="entry name" value="ALDOSE-1-EPIMERASE"/>
    <property type="match status" value="1"/>
</dbReference>
<dbReference type="PANTHER" id="PTHR10091:SF0">
    <property type="entry name" value="GALACTOSE MUTAROTASE"/>
    <property type="match status" value="1"/>
</dbReference>
<keyword evidence="6 8" id="KW-0413">Isomerase</keyword>
<dbReference type="SUPFAM" id="SSF74650">
    <property type="entry name" value="Galactose mutarotase-like"/>
    <property type="match status" value="1"/>
</dbReference>
<gene>
    <name evidence="12" type="primary">galM</name>
    <name evidence="12" type="ORF">AMR76_09595</name>
</gene>
<dbReference type="EC" id="5.1.3.3" evidence="4 8"/>
<dbReference type="GO" id="GO:0030246">
    <property type="term" value="F:carbohydrate binding"/>
    <property type="evidence" value="ECO:0007669"/>
    <property type="project" value="InterPro"/>
</dbReference>
<feature type="active site" description="Proton acceptor" evidence="9">
    <location>
        <position position="323"/>
    </location>
</feature>
<dbReference type="FunCoup" id="A0A0Q2R224">
    <property type="interactions" value="399"/>
</dbReference>
<evidence type="ECO:0000256" key="5">
    <source>
        <dbReference type="ARBA" id="ARBA00014165"/>
    </source>
</evidence>
<dbReference type="NCBIfam" id="TIGR02636">
    <property type="entry name" value="galM_Leloir"/>
    <property type="match status" value="1"/>
</dbReference>
<accession>A0A0Q2R224</accession>
<keyword evidence="7 8" id="KW-0119">Carbohydrate metabolism</keyword>
<dbReference type="UniPathway" id="UPA00242"/>
<dbReference type="InterPro" id="IPR008183">
    <property type="entry name" value="Aldose_1/G6P_1-epimerase"/>
</dbReference>
<feature type="binding site" evidence="11">
    <location>
        <begin position="187"/>
        <end position="189"/>
    </location>
    <ligand>
        <name>beta-D-galactose</name>
        <dbReference type="ChEBI" id="CHEBI:27667"/>
    </ligand>
</feature>
<dbReference type="PIRSF" id="PIRSF005096">
    <property type="entry name" value="GALM"/>
    <property type="match status" value="1"/>
</dbReference>
<evidence type="ECO:0000256" key="9">
    <source>
        <dbReference type="PIRSR" id="PIRSR005096-1"/>
    </source>
</evidence>
<comment type="caution">
    <text evidence="12">The sequence shown here is derived from an EMBL/GenBank/DDBJ whole genome shotgun (WGS) entry which is preliminary data.</text>
</comment>
<dbReference type="PROSITE" id="PS00545">
    <property type="entry name" value="ALDOSE_1_EPIMERASE"/>
    <property type="match status" value="1"/>
</dbReference>
<evidence type="ECO:0000256" key="10">
    <source>
        <dbReference type="PIRSR" id="PIRSR005096-2"/>
    </source>
</evidence>
<dbReference type="Pfam" id="PF01263">
    <property type="entry name" value="Aldose_epim"/>
    <property type="match status" value="1"/>
</dbReference>
<keyword evidence="13" id="KW-1185">Reference proteome</keyword>
<dbReference type="InterPro" id="IPR014718">
    <property type="entry name" value="GH-type_carb-bd"/>
</dbReference>
<feature type="binding site" evidence="11">
    <location>
        <begin position="90"/>
        <end position="91"/>
    </location>
    <ligand>
        <name>beta-D-galactose</name>
        <dbReference type="ChEBI" id="CHEBI:27667"/>
    </ligand>
</feature>
<evidence type="ECO:0000256" key="1">
    <source>
        <dbReference type="ARBA" id="ARBA00001614"/>
    </source>
</evidence>
<dbReference type="InParanoid" id="A0A0Q2R224"/>
<proteinExistence type="inferred from homology"/>
<dbReference type="InterPro" id="IPR015443">
    <property type="entry name" value="Aldose_1-epimerase"/>
</dbReference>
<evidence type="ECO:0000256" key="8">
    <source>
        <dbReference type="PIRNR" id="PIRNR005096"/>
    </source>
</evidence>
<name>A0A0Q2R224_VIBFU</name>
<comment type="pathway">
    <text evidence="2 8">Carbohydrate metabolism; hexose metabolism.</text>
</comment>
<organism evidence="12 13">
    <name type="scientific">Vibrio furnissii</name>
    <dbReference type="NCBI Taxonomy" id="29494"/>
    <lineage>
        <taxon>Bacteria</taxon>
        <taxon>Pseudomonadati</taxon>
        <taxon>Pseudomonadota</taxon>
        <taxon>Gammaproteobacteria</taxon>
        <taxon>Vibrionales</taxon>
        <taxon>Vibrionaceae</taxon>
        <taxon>Vibrio</taxon>
    </lineage>
</organism>
<dbReference type="GO" id="GO:0033499">
    <property type="term" value="P:galactose catabolic process via UDP-galactose, Leloir pathway"/>
    <property type="evidence" value="ECO:0007669"/>
    <property type="project" value="TreeGrafter"/>
</dbReference>